<dbReference type="Proteomes" id="UP000289738">
    <property type="component" value="Chromosome A07"/>
</dbReference>
<proteinExistence type="predicted"/>
<dbReference type="AlphaFoldDB" id="A0A445CB74"/>
<sequence length="124" mass="13699">MATARCSPPRRRRGALLHGDGAVRSSLCAERPPARNPFSLLFSFFLFFSFPASSSLRTGDASKIVATSVPLASFDATRQPPLNCNLLTPAFLLLCPSISSRIQVKGKRTRKKEQKEQFVTLLKF</sequence>
<accession>A0A445CB74</accession>
<comment type="caution">
    <text evidence="1">The sequence shown here is derived from an EMBL/GenBank/DDBJ whole genome shotgun (WGS) entry which is preliminary data.</text>
</comment>
<name>A0A445CB74_ARAHY</name>
<organism evidence="1 2">
    <name type="scientific">Arachis hypogaea</name>
    <name type="common">Peanut</name>
    <dbReference type="NCBI Taxonomy" id="3818"/>
    <lineage>
        <taxon>Eukaryota</taxon>
        <taxon>Viridiplantae</taxon>
        <taxon>Streptophyta</taxon>
        <taxon>Embryophyta</taxon>
        <taxon>Tracheophyta</taxon>
        <taxon>Spermatophyta</taxon>
        <taxon>Magnoliopsida</taxon>
        <taxon>eudicotyledons</taxon>
        <taxon>Gunneridae</taxon>
        <taxon>Pentapetalae</taxon>
        <taxon>rosids</taxon>
        <taxon>fabids</taxon>
        <taxon>Fabales</taxon>
        <taxon>Fabaceae</taxon>
        <taxon>Papilionoideae</taxon>
        <taxon>50 kb inversion clade</taxon>
        <taxon>dalbergioids sensu lato</taxon>
        <taxon>Dalbergieae</taxon>
        <taxon>Pterocarpus clade</taxon>
        <taxon>Arachis</taxon>
    </lineage>
</organism>
<gene>
    <name evidence="1" type="ORF">Ahy_A07g034188</name>
</gene>
<evidence type="ECO:0000313" key="2">
    <source>
        <dbReference type="Proteomes" id="UP000289738"/>
    </source>
</evidence>
<keyword evidence="2" id="KW-1185">Reference proteome</keyword>
<reference evidence="1 2" key="1">
    <citation type="submission" date="2019-01" db="EMBL/GenBank/DDBJ databases">
        <title>Sequencing of cultivated peanut Arachis hypogaea provides insights into genome evolution and oil improvement.</title>
        <authorList>
            <person name="Chen X."/>
        </authorList>
    </citation>
    <scope>NUCLEOTIDE SEQUENCE [LARGE SCALE GENOMIC DNA]</scope>
    <source>
        <strain evidence="2">cv. Fuhuasheng</strain>
        <tissue evidence="1">Leaves</tissue>
    </source>
</reference>
<dbReference type="EMBL" id="SDMP01000007">
    <property type="protein sequence ID" value="RYR48190.1"/>
    <property type="molecule type" value="Genomic_DNA"/>
</dbReference>
<evidence type="ECO:0000313" key="1">
    <source>
        <dbReference type="EMBL" id="RYR48190.1"/>
    </source>
</evidence>
<protein>
    <submittedName>
        <fullName evidence="1">Uncharacterized protein</fullName>
    </submittedName>
</protein>